<dbReference type="EMBL" id="JAAXPG010000027">
    <property type="protein sequence ID" value="NKZ00805.1"/>
    <property type="molecule type" value="Genomic_DNA"/>
</dbReference>
<dbReference type="InterPro" id="IPR050114">
    <property type="entry name" value="UPF0173_UPF0282_UlaG_hydrolase"/>
</dbReference>
<reference evidence="2 3" key="1">
    <citation type="submission" date="2020-04" db="EMBL/GenBank/DDBJ databases">
        <title>MicrobeNet Type strains.</title>
        <authorList>
            <person name="Nicholson A.C."/>
        </authorList>
    </citation>
    <scope>NUCLEOTIDE SEQUENCE [LARGE SCALE GENOMIC DNA]</scope>
    <source>
        <strain evidence="2 3">ATCC 23612</strain>
    </source>
</reference>
<organism evidence="2 3">
    <name type="scientific">Nocardiopsis alborubida</name>
    <dbReference type="NCBI Taxonomy" id="146802"/>
    <lineage>
        <taxon>Bacteria</taxon>
        <taxon>Bacillati</taxon>
        <taxon>Actinomycetota</taxon>
        <taxon>Actinomycetes</taxon>
        <taxon>Streptosporangiales</taxon>
        <taxon>Nocardiopsidaceae</taxon>
        <taxon>Nocardiopsis</taxon>
    </lineage>
</organism>
<name>A0A7X6MHV9_9ACTN</name>
<dbReference type="PANTHER" id="PTHR43546">
    <property type="entry name" value="UPF0173 METAL-DEPENDENT HYDROLASE MJ1163-RELATED"/>
    <property type="match status" value="1"/>
</dbReference>
<dbReference type="InterPro" id="IPR001279">
    <property type="entry name" value="Metallo-B-lactamas"/>
</dbReference>
<evidence type="ECO:0000313" key="3">
    <source>
        <dbReference type="Proteomes" id="UP000553209"/>
    </source>
</evidence>
<dbReference type="Pfam" id="PF12706">
    <property type="entry name" value="Lactamase_B_2"/>
    <property type="match status" value="1"/>
</dbReference>
<comment type="caution">
    <text evidence="2">The sequence shown here is derived from an EMBL/GenBank/DDBJ whole genome shotgun (WGS) entry which is preliminary data.</text>
</comment>
<dbReference type="AlphaFoldDB" id="A0A7X6MHV9"/>
<dbReference type="Gene3D" id="3.60.15.10">
    <property type="entry name" value="Ribonuclease Z/Hydroxyacylglutathione hydrolase-like"/>
    <property type="match status" value="1"/>
</dbReference>
<evidence type="ECO:0000313" key="2">
    <source>
        <dbReference type="EMBL" id="NKZ00805.1"/>
    </source>
</evidence>
<accession>A0A7X6MHV9</accession>
<keyword evidence="2" id="KW-0378">Hydrolase</keyword>
<dbReference type="InterPro" id="IPR036866">
    <property type="entry name" value="RibonucZ/Hydroxyglut_hydro"/>
</dbReference>
<evidence type="ECO:0000259" key="1">
    <source>
        <dbReference type="Pfam" id="PF12706"/>
    </source>
</evidence>
<feature type="domain" description="Metallo-beta-lactamase" evidence="1">
    <location>
        <begin position="49"/>
        <end position="230"/>
    </location>
</feature>
<dbReference type="GO" id="GO:0016787">
    <property type="term" value="F:hydrolase activity"/>
    <property type="evidence" value="ECO:0007669"/>
    <property type="project" value="UniProtKB-KW"/>
</dbReference>
<keyword evidence="3" id="KW-1185">Reference proteome</keyword>
<proteinExistence type="predicted"/>
<sequence length="267" mass="29943">MDGTEHDRWIQFVGNATVLIGWDGLVVMTDPNFLHEGQWAYLGYGLATRRRIGPALDVCDVGRVDGIVLSHMHGDHFDRVARRGLARETPILTTGQAARRLDRWGFGAAVGLRTWDEETITRGRTRVRVTSVPGRHGPRLVHRLLPPVMGSILEFGAVGEQDEFRVYVTGDTLVYEDIARIPRQYPHIDMALLHLGGTALPGGILVTMDDRQGAEMARLVNPAVAAPIHYDDYRRFKSPLSRFLDRMEGLGWGERVRLLPRGQRVPL</sequence>
<protein>
    <submittedName>
        <fullName evidence="2">MBL fold metallo-hydrolase</fullName>
    </submittedName>
</protein>
<dbReference type="Proteomes" id="UP000553209">
    <property type="component" value="Unassembled WGS sequence"/>
</dbReference>
<dbReference type="SUPFAM" id="SSF56281">
    <property type="entry name" value="Metallo-hydrolase/oxidoreductase"/>
    <property type="match status" value="1"/>
</dbReference>
<dbReference type="PANTHER" id="PTHR43546:SF7">
    <property type="entry name" value="METALLO-BETA-LACTAMASE DOMAIN-CONTAINING PROTEIN"/>
    <property type="match status" value="1"/>
</dbReference>
<dbReference type="RefSeq" id="WP_061081367.1">
    <property type="nucleotide sequence ID" value="NZ_JAAXPG010000027.1"/>
</dbReference>
<gene>
    <name evidence="2" type="ORF">HGB44_24500</name>
</gene>